<dbReference type="PANTHER" id="PTHR30160">
    <property type="entry name" value="TETRAACYLDISACCHARIDE 4'-KINASE-RELATED"/>
    <property type="match status" value="1"/>
</dbReference>
<evidence type="ECO:0000256" key="1">
    <source>
        <dbReference type="ARBA" id="ARBA00022676"/>
    </source>
</evidence>
<sequence length="366" mass="39711">MMNIDPFTPGLLTRLPAPPRKVVLLRASRIGDFICATPALRALRKALPQAEITMITLPMLRDLALRSPYLDNFVAFPGFPGIAEQFFRASDTTRFLQAMQAEGYDLAIQMQGTGIYSNPFMLLLGARTTAGFVRPGDTPGLLDAALPYPQHTHEIRCVLALSSFLGAKALDETIEFPLWPQDHQEAEACLKDVEAPLIGLHLAARELTRRWDPERFVEVGKALRRRYGGTILLLGEAEEQAAMESVAGKIGSPCLNLTGHTSLVTLGAIIARLAILITNDTGPAHIAYALNTPTVTIFGAGNPATNGPLQRGPFRVLAHPVPCRPCGYHACPIGYTCLNNITVAQVVEQAEEIIQLSTRRNLSSSA</sequence>
<evidence type="ECO:0000313" key="4">
    <source>
        <dbReference type="Proteomes" id="UP000290365"/>
    </source>
</evidence>
<dbReference type="PANTHER" id="PTHR30160:SF1">
    <property type="entry name" value="LIPOPOLYSACCHARIDE 1,2-N-ACETYLGLUCOSAMINETRANSFERASE-RELATED"/>
    <property type="match status" value="1"/>
</dbReference>
<keyword evidence="2 3" id="KW-0808">Transferase</keyword>
<evidence type="ECO:0000313" key="3">
    <source>
        <dbReference type="EMBL" id="QBD78328.1"/>
    </source>
</evidence>
<dbReference type="Proteomes" id="UP000290365">
    <property type="component" value="Chromosome"/>
</dbReference>
<dbReference type="GO" id="GO:0008713">
    <property type="term" value="F:ADP-heptose-lipopolysaccharide heptosyltransferase activity"/>
    <property type="evidence" value="ECO:0007669"/>
    <property type="project" value="TreeGrafter"/>
</dbReference>
<dbReference type="InterPro" id="IPR051199">
    <property type="entry name" value="LPS_LOS_Heptosyltrfase"/>
</dbReference>
<dbReference type="Pfam" id="PF01075">
    <property type="entry name" value="Glyco_transf_9"/>
    <property type="match status" value="1"/>
</dbReference>
<proteinExistence type="predicted"/>
<dbReference type="SUPFAM" id="SSF53756">
    <property type="entry name" value="UDP-Glycosyltransferase/glycogen phosphorylase"/>
    <property type="match status" value="1"/>
</dbReference>
<dbReference type="KEGG" id="kbs:EPA93_20925"/>
<keyword evidence="1" id="KW-0328">Glycosyltransferase</keyword>
<accession>A0A4P6JS39</accession>
<dbReference type="CDD" id="cd03789">
    <property type="entry name" value="GT9_LPS_heptosyltransferase"/>
    <property type="match status" value="1"/>
</dbReference>
<dbReference type="RefSeq" id="WP_129889381.1">
    <property type="nucleotide sequence ID" value="NZ_CP035758.1"/>
</dbReference>
<organism evidence="3 4">
    <name type="scientific">Ktedonosporobacter rubrisoli</name>
    <dbReference type="NCBI Taxonomy" id="2509675"/>
    <lineage>
        <taxon>Bacteria</taxon>
        <taxon>Bacillati</taxon>
        <taxon>Chloroflexota</taxon>
        <taxon>Ktedonobacteria</taxon>
        <taxon>Ktedonobacterales</taxon>
        <taxon>Ktedonosporobacteraceae</taxon>
        <taxon>Ktedonosporobacter</taxon>
    </lineage>
</organism>
<dbReference type="GO" id="GO:0009244">
    <property type="term" value="P:lipopolysaccharide core region biosynthetic process"/>
    <property type="evidence" value="ECO:0007669"/>
    <property type="project" value="TreeGrafter"/>
</dbReference>
<dbReference type="AlphaFoldDB" id="A0A4P6JS39"/>
<evidence type="ECO:0000256" key="2">
    <source>
        <dbReference type="ARBA" id="ARBA00022679"/>
    </source>
</evidence>
<name>A0A4P6JS39_KTERU</name>
<protein>
    <submittedName>
        <fullName evidence="3">Glycosyltransferase family 9 protein</fullName>
    </submittedName>
</protein>
<dbReference type="OrthoDB" id="9807356at2"/>
<dbReference type="GO" id="GO:0005829">
    <property type="term" value="C:cytosol"/>
    <property type="evidence" value="ECO:0007669"/>
    <property type="project" value="TreeGrafter"/>
</dbReference>
<gene>
    <name evidence="3" type="ORF">EPA93_20925</name>
</gene>
<dbReference type="EMBL" id="CP035758">
    <property type="protein sequence ID" value="QBD78328.1"/>
    <property type="molecule type" value="Genomic_DNA"/>
</dbReference>
<dbReference type="Gene3D" id="3.40.50.2000">
    <property type="entry name" value="Glycogen Phosphorylase B"/>
    <property type="match status" value="2"/>
</dbReference>
<reference evidence="3 4" key="1">
    <citation type="submission" date="2019-01" db="EMBL/GenBank/DDBJ databases">
        <title>Ktedonosporobacter rubrisoli SCAWS-G2.</title>
        <authorList>
            <person name="Huang Y."/>
            <person name="Yan B."/>
        </authorList>
    </citation>
    <scope>NUCLEOTIDE SEQUENCE [LARGE SCALE GENOMIC DNA]</scope>
    <source>
        <strain evidence="3 4">SCAWS-G2</strain>
    </source>
</reference>
<dbReference type="InterPro" id="IPR002201">
    <property type="entry name" value="Glyco_trans_9"/>
</dbReference>
<keyword evidence="4" id="KW-1185">Reference proteome</keyword>